<dbReference type="PANTHER" id="PTHR40763:SF5">
    <property type="entry name" value="MEMBRANE PROTEIN"/>
    <property type="match status" value="1"/>
</dbReference>
<proteinExistence type="predicted"/>
<evidence type="ECO:0000313" key="1">
    <source>
        <dbReference type="EMBL" id="MPN53591.1"/>
    </source>
</evidence>
<organism evidence="1">
    <name type="scientific">bioreactor metagenome</name>
    <dbReference type="NCBI Taxonomy" id="1076179"/>
    <lineage>
        <taxon>unclassified sequences</taxon>
        <taxon>metagenomes</taxon>
        <taxon>ecological metagenomes</taxon>
    </lineage>
</organism>
<name>A0A645IQG9_9ZZZZ</name>
<dbReference type="PANTHER" id="PTHR40763">
    <property type="entry name" value="MEMBRANE PROTEIN-RELATED"/>
    <property type="match status" value="1"/>
</dbReference>
<evidence type="ECO:0008006" key="2">
    <source>
        <dbReference type="Google" id="ProtNLM"/>
    </source>
</evidence>
<sequence>MDLRGAIIDSDVNVNINSAFGSAKIFLPNNVNVKLNGDNVFGGSKNMHTDSGIAGAPTVFVNSDSVFGSVTVY</sequence>
<dbReference type="AlphaFoldDB" id="A0A645IQG9"/>
<gene>
    <name evidence="1" type="ORF">SDC9_201255</name>
</gene>
<protein>
    <recommendedName>
        <fullName evidence="2">Cell wall-active antibiotics response LiaF-like C-terminal domain-containing protein</fullName>
    </recommendedName>
</protein>
<reference evidence="1" key="1">
    <citation type="submission" date="2019-08" db="EMBL/GenBank/DDBJ databases">
        <authorList>
            <person name="Kucharzyk K."/>
            <person name="Murdoch R.W."/>
            <person name="Higgins S."/>
            <person name="Loffler F."/>
        </authorList>
    </citation>
    <scope>NUCLEOTIDE SEQUENCE</scope>
</reference>
<comment type="caution">
    <text evidence="1">The sequence shown here is derived from an EMBL/GenBank/DDBJ whole genome shotgun (WGS) entry which is preliminary data.</text>
</comment>
<dbReference type="EMBL" id="VSSQ01120872">
    <property type="protein sequence ID" value="MPN53591.1"/>
    <property type="molecule type" value="Genomic_DNA"/>
</dbReference>
<accession>A0A645IQG9</accession>